<sequence length="158" mass="18878">MRKLALFTILLLFSICVFGQIGRQRQNRFNRQPQTQPNPNQIAHMEKKAAENQAEYIRDFLSTLEADDFQKEIAKQSLNEFYEKIKEFAKIPFESSVKRKDAFDYFKSEHFKELKTIISESDSKKLDDFLDGKFDKKDSEKKKKKRRKKKKNKEENDN</sequence>
<protein>
    <submittedName>
        <fullName evidence="2">Uncharacterized protein</fullName>
    </submittedName>
</protein>
<evidence type="ECO:0000313" key="3">
    <source>
        <dbReference type="Proteomes" id="UP001597013"/>
    </source>
</evidence>
<evidence type="ECO:0000313" key="2">
    <source>
        <dbReference type="EMBL" id="MFD1061907.1"/>
    </source>
</evidence>
<evidence type="ECO:0000256" key="1">
    <source>
        <dbReference type="SAM" id="MobiDB-lite"/>
    </source>
</evidence>
<dbReference type="RefSeq" id="WP_386127254.1">
    <property type="nucleotide sequence ID" value="NZ_JBHTJL010000003.1"/>
</dbReference>
<feature type="compositionally biased region" description="Basic residues" evidence="1">
    <location>
        <begin position="142"/>
        <end position="151"/>
    </location>
</feature>
<dbReference type="Proteomes" id="UP001597013">
    <property type="component" value="Unassembled WGS sequence"/>
</dbReference>
<proteinExistence type="predicted"/>
<feature type="compositionally biased region" description="Basic and acidic residues" evidence="1">
    <location>
        <begin position="127"/>
        <end position="141"/>
    </location>
</feature>
<feature type="region of interest" description="Disordered" evidence="1">
    <location>
        <begin position="127"/>
        <end position="158"/>
    </location>
</feature>
<organism evidence="2 3">
    <name type="scientific">Winogradskyella litorisediminis</name>
    <dbReference type="NCBI Taxonomy" id="1156618"/>
    <lineage>
        <taxon>Bacteria</taxon>
        <taxon>Pseudomonadati</taxon>
        <taxon>Bacteroidota</taxon>
        <taxon>Flavobacteriia</taxon>
        <taxon>Flavobacteriales</taxon>
        <taxon>Flavobacteriaceae</taxon>
        <taxon>Winogradskyella</taxon>
    </lineage>
</organism>
<dbReference type="EMBL" id="JBHTJL010000003">
    <property type="protein sequence ID" value="MFD1061907.1"/>
    <property type="molecule type" value="Genomic_DNA"/>
</dbReference>
<comment type="caution">
    <text evidence="2">The sequence shown here is derived from an EMBL/GenBank/DDBJ whole genome shotgun (WGS) entry which is preliminary data.</text>
</comment>
<gene>
    <name evidence="2" type="ORF">ACFQ1Q_01515</name>
</gene>
<keyword evidence="3" id="KW-1185">Reference proteome</keyword>
<accession>A0ABW3N2I3</accession>
<reference evidence="3" key="1">
    <citation type="journal article" date="2019" name="Int. J. Syst. Evol. Microbiol.">
        <title>The Global Catalogue of Microorganisms (GCM) 10K type strain sequencing project: providing services to taxonomists for standard genome sequencing and annotation.</title>
        <authorList>
            <consortium name="The Broad Institute Genomics Platform"/>
            <consortium name="The Broad Institute Genome Sequencing Center for Infectious Disease"/>
            <person name="Wu L."/>
            <person name="Ma J."/>
        </authorList>
    </citation>
    <scope>NUCLEOTIDE SEQUENCE [LARGE SCALE GENOMIC DNA]</scope>
    <source>
        <strain evidence="3">CCUG 62215</strain>
    </source>
</reference>
<name>A0ABW3N2I3_9FLAO</name>